<feature type="domain" description="S-adenosyl-l-methionine hydroxide adenosyltransferase N-terminal" evidence="3">
    <location>
        <begin position="4"/>
        <end position="148"/>
    </location>
</feature>
<evidence type="ECO:0000259" key="3">
    <source>
        <dbReference type="Pfam" id="PF01887"/>
    </source>
</evidence>
<feature type="domain" description="S-adenosyl-l-methionine hydroxide adenosyltransferase C-terminal" evidence="4">
    <location>
        <begin position="172"/>
        <end position="253"/>
    </location>
</feature>
<dbReference type="InterPro" id="IPR023227">
    <property type="entry name" value="SAM_OH_AdoTrfase_C_sf"/>
</dbReference>
<dbReference type="AlphaFoldDB" id="A0A8J6T330"/>
<dbReference type="PANTHER" id="PTHR35092">
    <property type="entry name" value="CHLORINASE MJ1651"/>
    <property type="match status" value="1"/>
</dbReference>
<dbReference type="Proteomes" id="UP000650524">
    <property type="component" value="Unassembled WGS sequence"/>
</dbReference>
<evidence type="ECO:0000313" key="5">
    <source>
        <dbReference type="EMBL" id="MBC8175792.1"/>
    </source>
</evidence>
<dbReference type="PANTHER" id="PTHR35092:SF1">
    <property type="entry name" value="CHLORINASE MJ1651"/>
    <property type="match status" value="1"/>
</dbReference>
<sequence length="266" mass="28850">SGLITLLTDFGLKDPYVGMMKGVILAVNPDARIIDISHHIKAGSITRAAGMIRETYPYFPEGTVHVTVVDPGVGGKRRAIILMAQSHLFVGPDNGIFWPIINLHQDIKIIHITETKYFLPDVSNTFHGRDIFAPVAAHLSKGADPLEMGPTISDPVKLPLPASHQKGGTLYGQVVSVDHFGNLITNIHRKEIEGFAGDRTLVIWLQDLLIEGMRGTYAECGKGEILGLFGSSGYLEIAVNLGRASDLLGLDEAEIIGLEVEVRRGL</sequence>
<dbReference type="EMBL" id="JACNJD010000015">
    <property type="protein sequence ID" value="MBC8175792.1"/>
    <property type="molecule type" value="Genomic_DNA"/>
</dbReference>
<evidence type="ECO:0000313" key="6">
    <source>
        <dbReference type="Proteomes" id="UP000650524"/>
    </source>
</evidence>
<dbReference type="Gene3D" id="3.40.50.10790">
    <property type="entry name" value="S-adenosyl-l-methionine hydroxide adenosyltransferase, N-terminal"/>
    <property type="match status" value="1"/>
</dbReference>
<name>A0A8J6T330_9DELT</name>
<dbReference type="PIRSF" id="PIRSF006779">
    <property type="entry name" value="UCP006779"/>
    <property type="match status" value="1"/>
</dbReference>
<feature type="non-terminal residue" evidence="5">
    <location>
        <position position="1"/>
    </location>
</feature>
<organism evidence="5 6">
    <name type="scientific">Candidatus Desulfacyla euxinica</name>
    <dbReference type="NCBI Taxonomy" id="2841693"/>
    <lineage>
        <taxon>Bacteria</taxon>
        <taxon>Deltaproteobacteria</taxon>
        <taxon>Candidatus Desulfacyla</taxon>
    </lineage>
</organism>
<dbReference type="InterPro" id="IPR023228">
    <property type="entry name" value="SAM_OH_AdoTrfase_N_sf"/>
</dbReference>
<dbReference type="InterPro" id="IPR046470">
    <property type="entry name" value="SAM_HAT_C"/>
</dbReference>
<proteinExistence type="inferred from homology"/>
<reference evidence="5 6" key="1">
    <citation type="submission" date="2020-08" db="EMBL/GenBank/DDBJ databases">
        <title>Bridging the membrane lipid divide: bacteria of the FCB group superphylum have the potential to synthesize archaeal ether lipids.</title>
        <authorList>
            <person name="Villanueva L."/>
            <person name="Von Meijenfeldt F.A.B."/>
            <person name="Westbye A.B."/>
            <person name="Yadav S."/>
            <person name="Hopmans E.C."/>
            <person name="Dutilh B.E."/>
            <person name="Sinninghe Damste J.S."/>
        </authorList>
    </citation>
    <scope>NUCLEOTIDE SEQUENCE [LARGE SCALE GENOMIC DNA]</scope>
    <source>
        <strain evidence="5">NIOZ-UU27</strain>
    </source>
</reference>
<evidence type="ECO:0000259" key="4">
    <source>
        <dbReference type="Pfam" id="PF20257"/>
    </source>
</evidence>
<dbReference type="Gene3D" id="2.40.30.90">
    <property type="entry name" value="Bacterial fluorinating enzyme like"/>
    <property type="match status" value="1"/>
</dbReference>
<keyword evidence="1" id="KW-0949">S-adenosyl-L-methionine</keyword>
<dbReference type="Pfam" id="PF20257">
    <property type="entry name" value="SAM_HAT_C"/>
    <property type="match status" value="1"/>
</dbReference>
<dbReference type="InterPro" id="IPR046469">
    <property type="entry name" value="SAM_HAT_N"/>
</dbReference>
<dbReference type="SUPFAM" id="SSF101852">
    <property type="entry name" value="Bacterial fluorinating enzyme, C-terminal domain"/>
    <property type="match status" value="1"/>
</dbReference>
<evidence type="ECO:0000256" key="1">
    <source>
        <dbReference type="ARBA" id="ARBA00022691"/>
    </source>
</evidence>
<dbReference type="Pfam" id="PF01887">
    <property type="entry name" value="SAM_HAT_N"/>
    <property type="match status" value="1"/>
</dbReference>
<evidence type="ECO:0000256" key="2">
    <source>
        <dbReference type="ARBA" id="ARBA00024035"/>
    </source>
</evidence>
<dbReference type="SUPFAM" id="SSF102522">
    <property type="entry name" value="Bacterial fluorinating enzyme, N-terminal domain"/>
    <property type="match status" value="1"/>
</dbReference>
<comment type="similarity">
    <text evidence="2">Belongs to the SAM hydrolase / SAM-dependent halogenase family.</text>
</comment>
<protein>
    <submittedName>
        <fullName evidence="5">SAM-dependent chlorinase/fluorinase</fullName>
    </submittedName>
</protein>
<comment type="caution">
    <text evidence="5">The sequence shown here is derived from an EMBL/GenBank/DDBJ whole genome shotgun (WGS) entry which is preliminary data.</text>
</comment>
<accession>A0A8J6T330</accession>
<gene>
    <name evidence="5" type="ORF">H8E19_00195</name>
</gene>
<dbReference type="InterPro" id="IPR002747">
    <property type="entry name" value="SAM_OH_AdoTrfase"/>
</dbReference>